<evidence type="ECO:0000313" key="2">
    <source>
        <dbReference type="EMBL" id="MBP1925766.1"/>
    </source>
</evidence>
<protein>
    <submittedName>
        <fullName evidence="2">Purine-binding chemotaxis protein CheW</fullName>
    </submittedName>
</protein>
<accession>A0ABS4GDJ0</accession>
<dbReference type="InterPro" id="IPR036061">
    <property type="entry name" value="CheW-like_dom_sf"/>
</dbReference>
<dbReference type="RefSeq" id="WP_209511510.1">
    <property type="nucleotide sequence ID" value="NZ_JAGGKS010000004.1"/>
</dbReference>
<comment type="caution">
    <text evidence="2">The sequence shown here is derived from an EMBL/GenBank/DDBJ whole genome shotgun (WGS) entry which is preliminary data.</text>
</comment>
<dbReference type="InterPro" id="IPR002545">
    <property type="entry name" value="CheW-lke_dom"/>
</dbReference>
<dbReference type="InterPro" id="IPR025991">
    <property type="entry name" value="Chemoreceptor_zinc-bind_dom"/>
</dbReference>
<evidence type="ECO:0000259" key="1">
    <source>
        <dbReference type="PROSITE" id="PS50851"/>
    </source>
</evidence>
<dbReference type="SUPFAM" id="SSF50341">
    <property type="entry name" value="CheW-like"/>
    <property type="match status" value="2"/>
</dbReference>
<dbReference type="SMART" id="SM00260">
    <property type="entry name" value="CheW"/>
    <property type="match status" value="1"/>
</dbReference>
<keyword evidence="3" id="KW-1185">Reference proteome</keyword>
<gene>
    <name evidence="2" type="ORF">J2Z76_001627</name>
</gene>
<dbReference type="PANTHER" id="PTHR22617">
    <property type="entry name" value="CHEMOTAXIS SENSOR HISTIDINE KINASE-RELATED"/>
    <property type="match status" value="1"/>
</dbReference>
<organism evidence="2 3">
    <name type="scientific">Sedimentibacter acidaminivorans</name>
    <dbReference type="NCBI Taxonomy" id="913099"/>
    <lineage>
        <taxon>Bacteria</taxon>
        <taxon>Bacillati</taxon>
        <taxon>Bacillota</taxon>
        <taxon>Tissierellia</taxon>
        <taxon>Sedimentibacter</taxon>
    </lineage>
</organism>
<dbReference type="Pfam" id="PF13682">
    <property type="entry name" value="CZB"/>
    <property type="match status" value="1"/>
</dbReference>
<evidence type="ECO:0000313" key="3">
    <source>
        <dbReference type="Proteomes" id="UP001519342"/>
    </source>
</evidence>
<dbReference type="PANTHER" id="PTHR22617:SF23">
    <property type="entry name" value="CHEMOTAXIS PROTEIN CHEW"/>
    <property type="match status" value="1"/>
</dbReference>
<dbReference type="InterPro" id="IPR039315">
    <property type="entry name" value="CheW"/>
</dbReference>
<feature type="domain" description="CheW-like" evidence="1">
    <location>
        <begin position="14"/>
        <end position="158"/>
    </location>
</feature>
<dbReference type="PROSITE" id="PS50851">
    <property type="entry name" value="CHEW"/>
    <property type="match status" value="1"/>
</dbReference>
<reference evidence="2 3" key="1">
    <citation type="submission" date="2021-03" db="EMBL/GenBank/DDBJ databases">
        <title>Genomic Encyclopedia of Type Strains, Phase IV (KMG-IV): sequencing the most valuable type-strain genomes for metagenomic binning, comparative biology and taxonomic classification.</title>
        <authorList>
            <person name="Goeker M."/>
        </authorList>
    </citation>
    <scope>NUCLEOTIDE SEQUENCE [LARGE SCALE GENOMIC DNA]</scope>
    <source>
        <strain evidence="2 3">DSM 24004</strain>
    </source>
</reference>
<dbReference type="Proteomes" id="UP001519342">
    <property type="component" value="Unassembled WGS sequence"/>
</dbReference>
<dbReference type="Gene3D" id="1.20.120.30">
    <property type="entry name" value="Aspartate receptor, ligand-binding domain"/>
    <property type="match status" value="1"/>
</dbReference>
<dbReference type="EMBL" id="JAGGKS010000004">
    <property type="protein sequence ID" value="MBP1925766.1"/>
    <property type="molecule type" value="Genomic_DNA"/>
</dbReference>
<sequence length="283" mass="33563">MYNDDIIEEQEKIDFPWLVFKLKNNLYCVNSKIITSIVIMPEDMTVVPNVPDYIKGLIHLRGSVIPLLDLRMLFKVKSVKEEYEDFKNMIDERKNDHIHWVNEFERSIKNDEKFNLNTDPHECAFGKWYDNFTTDIEIVNFNLKKLDEPHKLIHKAVENVNNCSKNHDSCERDKCLKTVLEETKEKNMPYMMQLLDEVKDIFKMHYREMVVILEKDNSYVGITVDEVLSVENIIPYDDTEEVRKMCKDKYVCGVAKSEKNNDILLILDEEKIMNISEIQDIRL</sequence>
<dbReference type="Pfam" id="PF01584">
    <property type="entry name" value="CheW"/>
    <property type="match status" value="2"/>
</dbReference>
<proteinExistence type="predicted"/>
<name>A0ABS4GDJ0_9FIRM</name>